<dbReference type="Gene3D" id="3.40.50.1110">
    <property type="entry name" value="SGNH hydrolase"/>
    <property type="match status" value="1"/>
</dbReference>
<keyword evidence="1" id="KW-0472">Membrane</keyword>
<reference evidence="3 4" key="1">
    <citation type="submission" date="2020-07" db="EMBL/GenBank/DDBJ databases">
        <authorList>
            <person name="Feng X."/>
        </authorList>
    </citation>
    <scope>NUCLEOTIDE SEQUENCE [LARGE SCALE GENOMIC DNA]</scope>
    <source>
        <strain evidence="3 4">JCM23202</strain>
    </source>
</reference>
<feature type="domain" description="SGNH hydrolase-type esterase" evidence="2">
    <location>
        <begin position="87"/>
        <end position="239"/>
    </location>
</feature>
<keyword evidence="1" id="KW-0812">Transmembrane</keyword>
<evidence type="ECO:0000259" key="2">
    <source>
        <dbReference type="Pfam" id="PF13472"/>
    </source>
</evidence>
<evidence type="ECO:0000256" key="1">
    <source>
        <dbReference type="SAM" id="Phobius"/>
    </source>
</evidence>
<dbReference type="InterPro" id="IPR051532">
    <property type="entry name" value="Ester_Hydrolysis_Enzymes"/>
</dbReference>
<dbReference type="RefSeq" id="WP_185659590.1">
    <property type="nucleotide sequence ID" value="NZ_CAWPOO010000006.1"/>
</dbReference>
<organism evidence="3 4">
    <name type="scientific">Pelagicoccus albus</name>
    <dbReference type="NCBI Taxonomy" id="415222"/>
    <lineage>
        <taxon>Bacteria</taxon>
        <taxon>Pseudomonadati</taxon>
        <taxon>Verrucomicrobiota</taxon>
        <taxon>Opitutia</taxon>
        <taxon>Puniceicoccales</taxon>
        <taxon>Pelagicoccaceae</taxon>
        <taxon>Pelagicoccus</taxon>
    </lineage>
</organism>
<sequence length="262" mass="29090">MRPSAYLIIIVILVLGLGFSIAGNLFLFKKAYEYHAREAAVRITPISSRFQQSNQALLAAAKTKTRLIILGESRCAMWEPYHPTNWGDLEIVNRGIGGETTPQILGRLQEDCLDLDPDIVLLQMGDNDLKTIAVLPGTQESTFEQTYQNITGMAIRLSDQGVQVALTTIFPPAPIELLRKPLWSDEVNQAIDDMNQRLLAFEYPRVTVLDCDSILRDGKYIAAEYSLDTLHLSEAGYRALNKGLETAMGQIVAAASKPEPFH</sequence>
<comment type="caution">
    <text evidence="3">The sequence shown here is derived from an EMBL/GenBank/DDBJ whole genome shotgun (WGS) entry which is preliminary data.</text>
</comment>
<gene>
    <name evidence="3" type="ORF">H5P27_06680</name>
</gene>
<proteinExistence type="predicted"/>
<accession>A0A7X1B507</accession>
<dbReference type="Proteomes" id="UP000526501">
    <property type="component" value="Unassembled WGS sequence"/>
</dbReference>
<dbReference type="PANTHER" id="PTHR30383">
    <property type="entry name" value="THIOESTERASE 1/PROTEASE 1/LYSOPHOSPHOLIPASE L1"/>
    <property type="match status" value="1"/>
</dbReference>
<evidence type="ECO:0000313" key="3">
    <source>
        <dbReference type="EMBL" id="MBC2605725.1"/>
    </source>
</evidence>
<feature type="transmembrane region" description="Helical" evidence="1">
    <location>
        <begin position="6"/>
        <end position="28"/>
    </location>
</feature>
<dbReference type="InterPro" id="IPR013830">
    <property type="entry name" value="SGNH_hydro"/>
</dbReference>
<dbReference type="Pfam" id="PF13472">
    <property type="entry name" value="Lipase_GDSL_2"/>
    <property type="match status" value="1"/>
</dbReference>
<dbReference type="SUPFAM" id="SSF52266">
    <property type="entry name" value="SGNH hydrolase"/>
    <property type="match status" value="1"/>
</dbReference>
<dbReference type="InterPro" id="IPR036514">
    <property type="entry name" value="SGNH_hydro_sf"/>
</dbReference>
<keyword evidence="1" id="KW-1133">Transmembrane helix</keyword>
<dbReference type="AlphaFoldDB" id="A0A7X1B507"/>
<dbReference type="PANTHER" id="PTHR30383:SF5">
    <property type="entry name" value="SGNH HYDROLASE-TYPE ESTERASE DOMAIN-CONTAINING PROTEIN"/>
    <property type="match status" value="1"/>
</dbReference>
<name>A0A7X1B507_9BACT</name>
<protein>
    <recommendedName>
        <fullName evidence="2">SGNH hydrolase-type esterase domain-containing protein</fullName>
    </recommendedName>
</protein>
<dbReference type="GO" id="GO:0004622">
    <property type="term" value="F:phosphatidylcholine lysophospholipase activity"/>
    <property type="evidence" value="ECO:0007669"/>
    <property type="project" value="TreeGrafter"/>
</dbReference>
<keyword evidence="4" id="KW-1185">Reference proteome</keyword>
<evidence type="ECO:0000313" key="4">
    <source>
        <dbReference type="Proteomes" id="UP000526501"/>
    </source>
</evidence>
<dbReference type="EMBL" id="JACHVC010000006">
    <property type="protein sequence ID" value="MBC2605725.1"/>
    <property type="molecule type" value="Genomic_DNA"/>
</dbReference>